<evidence type="ECO:0000256" key="2">
    <source>
        <dbReference type="ARBA" id="ARBA00004881"/>
    </source>
</evidence>
<proteinExistence type="inferred from homology"/>
<evidence type="ECO:0000256" key="5">
    <source>
        <dbReference type="ARBA" id="ARBA00022679"/>
    </source>
</evidence>
<evidence type="ECO:0000256" key="14">
    <source>
        <dbReference type="SAM" id="MobiDB-lite"/>
    </source>
</evidence>
<feature type="compositionally biased region" description="Polar residues" evidence="14">
    <location>
        <begin position="14"/>
        <end position="26"/>
    </location>
</feature>
<organism evidence="15">
    <name type="scientific">Manihot esculenta</name>
    <name type="common">Cassava</name>
    <name type="synonym">Jatropha manihot</name>
    <dbReference type="NCBI Taxonomy" id="3983"/>
    <lineage>
        <taxon>Eukaryota</taxon>
        <taxon>Viridiplantae</taxon>
        <taxon>Streptophyta</taxon>
        <taxon>Embryophyta</taxon>
        <taxon>Tracheophyta</taxon>
        <taxon>Spermatophyta</taxon>
        <taxon>Magnoliopsida</taxon>
        <taxon>eudicotyledons</taxon>
        <taxon>Gunneridae</taxon>
        <taxon>Pentapetalae</taxon>
        <taxon>rosids</taxon>
        <taxon>fabids</taxon>
        <taxon>Malpighiales</taxon>
        <taxon>Euphorbiaceae</taxon>
        <taxon>Crotonoideae</taxon>
        <taxon>Manihoteae</taxon>
        <taxon>Manihot</taxon>
    </lineage>
</organism>
<keyword evidence="9" id="KW-0472">Membrane</keyword>
<dbReference type="InterPro" id="IPR019378">
    <property type="entry name" value="GDP-Fuc_O-FucTrfase"/>
</dbReference>
<dbReference type="GO" id="GO:0016757">
    <property type="term" value="F:glycosyltransferase activity"/>
    <property type="evidence" value="ECO:0007669"/>
    <property type="project" value="UniProtKB-KW"/>
</dbReference>
<comment type="pathway">
    <text evidence="2">Glycan metabolism.</text>
</comment>
<evidence type="ECO:0000256" key="6">
    <source>
        <dbReference type="ARBA" id="ARBA00022692"/>
    </source>
</evidence>
<name>A0A2C9UA25_MANES</name>
<keyword evidence="4" id="KW-0328">Glycosyltransferase</keyword>
<keyword evidence="6" id="KW-0812">Transmembrane</keyword>
<keyword evidence="8" id="KW-1133">Transmembrane helix</keyword>
<keyword evidence="5" id="KW-0808">Transferase</keyword>
<keyword evidence="12" id="KW-0119">Carbohydrate metabolism</keyword>
<dbReference type="GO" id="GO:0006004">
    <property type="term" value="P:fucose metabolic process"/>
    <property type="evidence" value="ECO:0007669"/>
    <property type="project" value="UniProtKB-KW"/>
</dbReference>
<gene>
    <name evidence="15" type="ORF">MANES_16G095900</name>
</gene>
<dbReference type="PANTHER" id="PTHR31741">
    <property type="entry name" value="OS02G0726500 PROTEIN-RELATED"/>
    <property type="match status" value="1"/>
</dbReference>
<evidence type="ECO:0000256" key="9">
    <source>
        <dbReference type="ARBA" id="ARBA00023136"/>
    </source>
</evidence>
<dbReference type="AlphaFoldDB" id="A0A2C9UA25"/>
<sequence>MGHHSHSHQHNRETTNGGSQRVNSPRFSGPMTRRAHSFKRNNANATVAASQTTTNNNRNTHVIITNDNTSTPSHEIDLQVNSPRSELVEVFERQNHHQYVTQRVHGGVVKCLLNKKGGFGSVVMDLGLRERKKLGHWMFFVFCVLWDHGQQEEHGWRHRIFVSYVKDIPGSLTQLHHNTRSTRHCNSSEYGKVAADMEQNIKIVKSGVVGESSGIWSKPNNENFTQCIDQSRSRKKLEAKTNGYILINANGGLNQMRFGDLFNWQHFIETLKNEIHIVESLPPSYAGFEPLTKIPISWSKVSHYKAEVLPFLKQHKIIYFTHTDSRLANNDLPDSIQKLRCRVNYRALKSTMGVIQVKAHTKEAVQISK</sequence>
<comment type="subcellular location">
    <subcellularLocation>
        <location evidence="1">Membrane</location>
        <topology evidence="1">Single-pass type II membrane protein</topology>
    </subcellularLocation>
</comment>
<keyword evidence="7" id="KW-0735">Signal-anchor</keyword>
<dbReference type="GO" id="GO:0005737">
    <property type="term" value="C:cytoplasm"/>
    <property type="evidence" value="ECO:0000318"/>
    <property type="project" value="GO_Central"/>
</dbReference>
<evidence type="ECO:0000256" key="11">
    <source>
        <dbReference type="ARBA" id="ARBA00023253"/>
    </source>
</evidence>
<dbReference type="GO" id="GO:0016020">
    <property type="term" value="C:membrane"/>
    <property type="evidence" value="ECO:0007669"/>
    <property type="project" value="UniProtKB-SubCell"/>
</dbReference>
<dbReference type="EMBL" id="CM004402">
    <property type="protein sequence ID" value="OAY27053.1"/>
    <property type="molecule type" value="Genomic_DNA"/>
</dbReference>
<keyword evidence="10" id="KW-0325">Glycoprotein</keyword>
<feature type="region of interest" description="Disordered" evidence="14">
    <location>
        <begin position="1"/>
        <end position="42"/>
    </location>
</feature>
<keyword evidence="11" id="KW-0294">Fucose metabolism</keyword>
<evidence type="ECO:0000313" key="15">
    <source>
        <dbReference type="EMBL" id="OAY27053.1"/>
    </source>
</evidence>
<protein>
    <recommendedName>
        <fullName evidence="13">O-fucosyltransferase family protein</fullName>
    </recommendedName>
</protein>
<evidence type="ECO:0000256" key="3">
    <source>
        <dbReference type="ARBA" id="ARBA00007737"/>
    </source>
</evidence>
<evidence type="ECO:0000256" key="10">
    <source>
        <dbReference type="ARBA" id="ARBA00023180"/>
    </source>
</evidence>
<evidence type="ECO:0000256" key="4">
    <source>
        <dbReference type="ARBA" id="ARBA00022676"/>
    </source>
</evidence>
<evidence type="ECO:0000256" key="13">
    <source>
        <dbReference type="ARBA" id="ARBA00030350"/>
    </source>
</evidence>
<dbReference type="PANTHER" id="PTHR31741:SF3">
    <property type="entry name" value="O-FUCOSYLTRANSFERASE FAMILY PROTEIN"/>
    <property type="match status" value="1"/>
</dbReference>
<comment type="similarity">
    <text evidence="3">Belongs to the glycosyltransferase GT106 family.</text>
</comment>
<evidence type="ECO:0000256" key="12">
    <source>
        <dbReference type="ARBA" id="ARBA00023277"/>
    </source>
</evidence>
<dbReference type="Pfam" id="PF10250">
    <property type="entry name" value="O-FucT"/>
    <property type="match status" value="1"/>
</dbReference>
<evidence type="ECO:0000256" key="8">
    <source>
        <dbReference type="ARBA" id="ARBA00022989"/>
    </source>
</evidence>
<evidence type="ECO:0000256" key="1">
    <source>
        <dbReference type="ARBA" id="ARBA00004606"/>
    </source>
</evidence>
<evidence type="ECO:0000256" key="7">
    <source>
        <dbReference type="ARBA" id="ARBA00022968"/>
    </source>
</evidence>
<dbReference type="STRING" id="3983.A0A2C9UA25"/>
<reference evidence="15" key="1">
    <citation type="submission" date="2016-02" db="EMBL/GenBank/DDBJ databases">
        <title>WGS assembly of Manihot esculenta.</title>
        <authorList>
            <person name="Bredeson J.V."/>
            <person name="Prochnik S.E."/>
            <person name="Lyons J.B."/>
            <person name="Schmutz J."/>
            <person name="Grimwood J."/>
            <person name="Vrebalov J."/>
            <person name="Bart R.S."/>
            <person name="Amuge T."/>
            <person name="Ferguson M.E."/>
            <person name="Green R."/>
            <person name="Putnam N."/>
            <person name="Stites J."/>
            <person name="Rounsley S."/>
            <person name="Rokhsar D.S."/>
        </authorList>
    </citation>
    <scope>NUCLEOTIDE SEQUENCE [LARGE SCALE GENOMIC DNA]</scope>
    <source>
        <tissue evidence="15">Leaf</tissue>
    </source>
</reference>
<accession>A0A2C9UA25</accession>